<keyword evidence="2" id="KW-1185">Reference proteome</keyword>
<comment type="caution">
    <text evidence="1">The sequence shown here is derived from an EMBL/GenBank/DDBJ whole genome shotgun (WGS) entry which is preliminary data.</text>
</comment>
<organism evidence="1 2">
    <name type="scientific">Eretmocerus hayati</name>
    <dbReference type="NCBI Taxonomy" id="131215"/>
    <lineage>
        <taxon>Eukaryota</taxon>
        <taxon>Metazoa</taxon>
        <taxon>Ecdysozoa</taxon>
        <taxon>Arthropoda</taxon>
        <taxon>Hexapoda</taxon>
        <taxon>Insecta</taxon>
        <taxon>Pterygota</taxon>
        <taxon>Neoptera</taxon>
        <taxon>Endopterygota</taxon>
        <taxon>Hymenoptera</taxon>
        <taxon>Apocrita</taxon>
        <taxon>Proctotrupomorpha</taxon>
        <taxon>Chalcidoidea</taxon>
        <taxon>Aphelinidae</taxon>
        <taxon>Aphelininae</taxon>
        <taxon>Eretmocerus</taxon>
    </lineage>
</organism>
<accession>A0ACC2PB53</accession>
<evidence type="ECO:0000313" key="1">
    <source>
        <dbReference type="EMBL" id="KAJ8680829.1"/>
    </source>
</evidence>
<protein>
    <submittedName>
        <fullName evidence="1">Uncharacterized protein</fullName>
    </submittedName>
</protein>
<gene>
    <name evidence="1" type="ORF">QAD02_016616</name>
</gene>
<proteinExistence type="predicted"/>
<evidence type="ECO:0000313" key="2">
    <source>
        <dbReference type="Proteomes" id="UP001239111"/>
    </source>
</evidence>
<dbReference type="Proteomes" id="UP001239111">
    <property type="component" value="Chromosome 2"/>
</dbReference>
<dbReference type="EMBL" id="CM056742">
    <property type="protein sequence ID" value="KAJ8680829.1"/>
    <property type="molecule type" value="Genomic_DNA"/>
</dbReference>
<sequence length="478" mass="53545">MVLDIDIEEDVLENELKAESLEPLEKSSEDVVTTESADAEKTDGDPASDNGYVTNDTRFETVPSSSSSTFGTGSTAFTNTLSSTSFGGFDALYSNTQPSSSETNQGSLSSSETANGSRKQAKNFEAQCYDLIEKQLKEKIPENLEPVVHSICSGLLGGKNAHPNQFYSLKQSLTQVIQHSWNVAGLTGNNSESSRASNSKSFRRKQSKDFRLRQSPYYPNNTWVSGRGNPNYNLNRDNGASLPDARSIIHNRLQNKAQVRSNQQLMKTNTSQASQAMIKNPSNQEYFNPTSMILTQEQMDNPLTTIVTDSKYPEVYLTSQQFELFKIAVRDEIDKTPVGEWPKFETSFCKGGVFIFIAAESSAQDWLRNKIDNLKPWNDAELRVSDSSILIKMIKVQTSVTDQTEEPSKILERLQLYNPTLQTKSWIINSDEQGLDGRLILDLSIPETELPTLESLDYKPFYDLGRLNFQRTEFDSSI</sequence>
<reference evidence="1" key="1">
    <citation type="submission" date="2023-04" db="EMBL/GenBank/DDBJ databases">
        <title>A chromosome-level genome assembly of the parasitoid wasp Eretmocerus hayati.</title>
        <authorList>
            <person name="Zhong Y."/>
            <person name="Liu S."/>
            <person name="Liu Y."/>
        </authorList>
    </citation>
    <scope>NUCLEOTIDE SEQUENCE</scope>
    <source>
        <strain evidence="1">ZJU_SS_LIU_2023</strain>
    </source>
</reference>
<name>A0ACC2PB53_9HYME</name>